<organism evidence="7 8">
    <name type="scientific">Rhinopithecimicrobium faecis</name>
    <dbReference type="NCBI Taxonomy" id="2820698"/>
    <lineage>
        <taxon>Bacteria</taxon>
        <taxon>Pseudomonadati</taxon>
        <taxon>Bacteroidota</taxon>
        <taxon>Sphingobacteriia</taxon>
        <taxon>Sphingobacteriales</taxon>
        <taxon>Sphingobacteriaceae</taxon>
        <taxon>Rhinopithecimicrobium</taxon>
    </lineage>
</organism>
<comment type="caution">
    <text evidence="7">The sequence shown here is derived from an EMBL/GenBank/DDBJ whole genome shotgun (WGS) entry which is preliminary data.</text>
</comment>
<dbReference type="InterPro" id="IPR007627">
    <property type="entry name" value="RNA_pol_sigma70_r2"/>
</dbReference>
<dbReference type="InterPro" id="IPR013324">
    <property type="entry name" value="RNA_pol_sigma_r3/r4-like"/>
</dbReference>
<dbReference type="InterPro" id="IPR014284">
    <property type="entry name" value="RNA_pol_sigma-70_dom"/>
</dbReference>
<keyword evidence="4" id="KW-0804">Transcription</keyword>
<dbReference type="GO" id="GO:0006352">
    <property type="term" value="P:DNA-templated transcription initiation"/>
    <property type="evidence" value="ECO:0007669"/>
    <property type="project" value="InterPro"/>
</dbReference>
<dbReference type="InterPro" id="IPR013249">
    <property type="entry name" value="RNA_pol_sigma70_r4_t2"/>
</dbReference>
<comment type="similarity">
    <text evidence="1">Belongs to the sigma-70 factor family. ECF subfamily.</text>
</comment>
<dbReference type="NCBIfam" id="TIGR02937">
    <property type="entry name" value="sigma70-ECF"/>
    <property type="match status" value="1"/>
</dbReference>
<dbReference type="Proteomes" id="UP000679691">
    <property type="component" value="Unassembled WGS sequence"/>
</dbReference>
<sequence length="198" mass="23241">MMSEKDQLSDMMAKLIQGDGSALTYLYNKYANRVFNLAFQIVKDSGWSQDIVQEVFIKIWDKREELDKDSNIWVLLYVMTKRYAINKLKAINRRSYSFDRLYQNIELLDLEAQDLLIYKELEGSIQLAIEKLTPKQKEIFNLSRVEGLSHQKIADRLGISIHTVKNHMVEALKTLRKVFKNSPYFLSYLIVFQSFLGD</sequence>
<dbReference type="SUPFAM" id="SSF88659">
    <property type="entry name" value="Sigma3 and sigma4 domains of RNA polymerase sigma factors"/>
    <property type="match status" value="1"/>
</dbReference>
<dbReference type="Gene3D" id="1.10.10.10">
    <property type="entry name" value="Winged helix-like DNA-binding domain superfamily/Winged helix DNA-binding domain"/>
    <property type="match status" value="1"/>
</dbReference>
<dbReference type="CDD" id="cd06171">
    <property type="entry name" value="Sigma70_r4"/>
    <property type="match status" value="1"/>
</dbReference>
<evidence type="ECO:0000256" key="3">
    <source>
        <dbReference type="ARBA" id="ARBA00023082"/>
    </source>
</evidence>
<dbReference type="InterPro" id="IPR036388">
    <property type="entry name" value="WH-like_DNA-bd_sf"/>
</dbReference>
<reference evidence="7" key="1">
    <citation type="submission" date="2021-03" db="EMBL/GenBank/DDBJ databases">
        <authorList>
            <person name="Lu T."/>
            <person name="Wang Q."/>
            <person name="Han X."/>
        </authorList>
    </citation>
    <scope>NUCLEOTIDE SEQUENCE</scope>
    <source>
        <strain evidence="7">WQ 2009</strain>
    </source>
</reference>
<evidence type="ECO:0000313" key="8">
    <source>
        <dbReference type="Proteomes" id="UP000679691"/>
    </source>
</evidence>
<dbReference type="RefSeq" id="WP_353547243.1">
    <property type="nucleotide sequence ID" value="NZ_JAGKSB010000009.1"/>
</dbReference>
<evidence type="ECO:0000256" key="2">
    <source>
        <dbReference type="ARBA" id="ARBA00023015"/>
    </source>
</evidence>
<keyword evidence="2" id="KW-0805">Transcription regulation</keyword>
<keyword evidence="3" id="KW-0731">Sigma factor</keyword>
<feature type="domain" description="RNA polymerase sigma factor 70 region 4 type 2" evidence="6">
    <location>
        <begin position="124"/>
        <end position="175"/>
    </location>
</feature>
<keyword evidence="8" id="KW-1185">Reference proteome</keyword>
<evidence type="ECO:0000259" key="5">
    <source>
        <dbReference type="Pfam" id="PF04542"/>
    </source>
</evidence>
<evidence type="ECO:0000259" key="6">
    <source>
        <dbReference type="Pfam" id="PF08281"/>
    </source>
</evidence>
<dbReference type="Gene3D" id="1.10.1740.10">
    <property type="match status" value="1"/>
</dbReference>
<proteinExistence type="inferred from homology"/>
<dbReference type="PANTHER" id="PTHR43133">
    <property type="entry name" value="RNA POLYMERASE ECF-TYPE SIGMA FACTO"/>
    <property type="match status" value="1"/>
</dbReference>
<dbReference type="GO" id="GO:0016987">
    <property type="term" value="F:sigma factor activity"/>
    <property type="evidence" value="ECO:0007669"/>
    <property type="project" value="UniProtKB-KW"/>
</dbReference>
<evidence type="ECO:0000313" key="7">
    <source>
        <dbReference type="EMBL" id="MBP3943741.1"/>
    </source>
</evidence>
<evidence type="ECO:0000256" key="1">
    <source>
        <dbReference type="ARBA" id="ARBA00010641"/>
    </source>
</evidence>
<dbReference type="Pfam" id="PF08281">
    <property type="entry name" value="Sigma70_r4_2"/>
    <property type="match status" value="1"/>
</dbReference>
<evidence type="ECO:0000256" key="4">
    <source>
        <dbReference type="ARBA" id="ARBA00023163"/>
    </source>
</evidence>
<dbReference type="AlphaFoldDB" id="A0A8T4HGG4"/>
<feature type="domain" description="RNA polymerase sigma-70 region 2" evidence="5">
    <location>
        <begin position="26"/>
        <end position="92"/>
    </location>
</feature>
<name>A0A8T4HGG4_9SPHI</name>
<gene>
    <name evidence="7" type="ORF">J5U18_09220</name>
</gene>
<dbReference type="InterPro" id="IPR014327">
    <property type="entry name" value="RNA_pol_sigma70_bacteroid"/>
</dbReference>
<dbReference type="GO" id="GO:0003677">
    <property type="term" value="F:DNA binding"/>
    <property type="evidence" value="ECO:0007669"/>
    <property type="project" value="InterPro"/>
</dbReference>
<dbReference type="EMBL" id="JAGKSB010000009">
    <property type="protein sequence ID" value="MBP3943741.1"/>
    <property type="molecule type" value="Genomic_DNA"/>
</dbReference>
<protein>
    <submittedName>
        <fullName evidence="7">RNA polymerase sigma-70 factor</fullName>
    </submittedName>
</protein>
<dbReference type="NCBIfam" id="TIGR02985">
    <property type="entry name" value="Sig70_bacteroi1"/>
    <property type="match status" value="1"/>
</dbReference>
<dbReference type="SUPFAM" id="SSF88946">
    <property type="entry name" value="Sigma2 domain of RNA polymerase sigma factors"/>
    <property type="match status" value="1"/>
</dbReference>
<accession>A0A8T4HGG4</accession>
<dbReference type="InterPro" id="IPR039425">
    <property type="entry name" value="RNA_pol_sigma-70-like"/>
</dbReference>
<dbReference type="Pfam" id="PF04542">
    <property type="entry name" value="Sigma70_r2"/>
    <property type="match status" value="1"/>
</dbReference>
<dbReference type="PANTHER" id="PTHR43133:SF46">
    <property type="entry name" value="RNA POLYMERASE SIGMA-70 FACTOR ECF SUBFAMILY"/>
    <property type="match status" value="1"/>
</dbReference>
<dbReference type="InterPro" id="IPR013325">
    <property type="entry name" value="RNA_pol_sigma_r2"/>
</dbReference>